<dbReference type="InterPro" id="IPR050597">
    <property type="entry name" value="Cytochrome_c_Oxidase_Subunit"/>
</dbReference>
<evidence type="ECO:0000313" key="10">
    <source>
        <dbReference type="Proteomes" id="UP001352263"/>
    </source>
</evidence>
<feature type="chain" id="PRO_5046708813" evidence="7">
    <location>
        <begin position="31"/>
        <end position="124"/>
    </location>
</feature>
<organism evidence="9 10">
    <name type="scientific">Noviherbaspirillum album</name>
    <dbReference type="NCBI Taxonomy" id="3080276"/>
    <lineage>
        <taxon>Bacteria</taxon>
        <taxon>Pseudomonadati</taxon>
        <taxon>Pseudomonadota</taxon>
        <taxon>Betaproteobacteria</taxon>
        <taxon>Burkholderiales</taxon>
        <taxon>Oxalobacteraceae</taxon>
        <taxon>Noviherbaspirillum</taxon>
    </lineage>
</organism>
<gene>
    <name evidence="9" type="ORF">RY831_12490</name>
</gene>
<name>A0ABU6J8K2_9BURK</name>
<keyword evidence="1" id="KW-0813">Transport</keyword>
<reference evidence="9 10" key="1">
    <citation type="submission" date="2023-10" db="EMBL/GenBank/DDBJ databases">
        <title>Noviherbaspirillum sp. CPCC 100848 genome assembly.</title>
        <authorList>
            <person name="Li X.Y."/>
            <person name="Fang X.M."/>
        </authorList>
    </citation>
    <scope>NUCLEOTIDE SEQUENCE [LARGE SCALE GENOMIC DNA]</scope>
    <source>
        <strain evidence="9 10">CPCC 100848</strain>
    </source>
</reference>
<dbReference type="Pfam" id="PF00034">
    <property type="entry name" value="Cytochrom_C"/>
    <property type="match status" value="1"/>
</dbReference>
<protein>
    <submittedName>
        <fullName evidence="9">Cytochrome c</fullName>
    </submittedName>
</protein>
<keyword evidence="4" id="KW-0249">Electron transport</keyword>
<dbReference type="Proteomes" id="UP001352263">
    <property type="component" value="Unassembled WGS sequence"/>
</dbReference>
<sequence length="124" mass="13275">MKDKSKERQTMLRMRLFVALISLGSSAVPAQSATAAEPDMAGRRLVANCAACHGTDGKPAADNGAGRLPPLAGQPREQLIASMQAFKKGERQATIMHQIARGYSDEQIALIASFLANQKKPEGR</sequence>
<dbReference type="Gene3D" id="1.10.760.10">
    <property type="entry name" value="Cytochrome c-like domain"/>
    <property type="match status" value="1"/>
</dbReference>
<dbReference type="EMBL" id="JAWIIV010000009">
    <property type="protein sequence ID" value="MEC4719972.1"/>
    <property type="molecule type" value="Genomic_DNA"/>
</dbReference>
<keyword evidence="7" id="KW-0732">Signal</keyword>
<accession>A0ABU6J8K2</accession>
<keyword evidence="3 6" id="KW-0479">Metal-binding</keyword>
<comment type="caution">
    <text evidence="9">The sequence shown here is derived from an EMBL/GenBank/DDBJ whole genome shotgun (WGS) entry which is preliminary data.</text>
</comment>
<evidence type="ECO:0000256" key="4">
    <source>
        <dbReference type="ARBA" id="ARBA00022982"/>
    </source>
</evidence>
<proteinExistence type="predicted"/>
<feature type="signal peptide" evidence="7">
    <location>
        <begin position="1"/>
        <end position="30"/>
    </location>
</feature>
<keyword evidence="10" id="KW-1185">Reference proteome</keyword>
<evidence type="ECO:0000256" key="3">
    <source>
        <dbReference type="ARBA" id="ARBA00022723"/>
    </source>
</evidence>
<evidence type="ECO:0000259" key="8">
    <source>
        <dbReference type="PROSITE" id="PS51007"/>
    </source>
</evidence>
<dbReference type="PANTHER" id="PTHR33751">
    <property type="entry name" value="CBB3-TYPE CYTOCHROME C OXIDASE SUBUNIT FIXP"/>
    <property type="match status" value="1"/>
</dbReference>
<dbReference type="RefSeq" id="WP_326506687.1">
    <property type="nucleotide sequence ID" value="NZ_JAWIIV010000009.1"/>
</dbReference>
<dbReference type="PANTHER" id="PTHR33751:SF9">
    <property type="entry name" value="CYTOCHROME C4"/>
    <property type="match status" value="1"/>
</dbReference>
<evidence type="ECO:0000256" key="7">
    <source>
        <dbReference type="SAM" id="SignalP"/>
    </source>
</evidence>
<keyword evidence="5 6" id="KW-0408">Iron</keyword>
<evidence type="ECO:0000313" key="9">
    <source>
        <dbReference type="EMBL" id="MEC4719972.1"/>
    </source>
</evidence>
<evidence type="ECO:0000256" key="6">
    <source>
        <dbReference type="PROSITE-ProRule" id="PRU00433"/>
    </source>
</evidence>
<feature type="domain" description="Cytochrome c" evidence="8">
    <location>
        <begin position="37"/>
        <end position="119"/>
    </location>
</feature>
<evidence type="ECO:0000256" key="2">
    <source>
        <dbReference type="ARBA" id="ARBA00022617"/>
    </source>
</evidence>
<dbReference type="InterPro" id="IPR036909">
    <property type="entry name" value="Cyt_c-like_dom_sf"/>
</dbReference>
<evidence type="ECO:0000256" key="1">
    <source>
        <dbReference type="ARBA" id="ARBA00022448"/>
    </source>
</evidence>
<dbReference type="PROSITE" id="PS51007">
    <property type="entry name" value="CYTC"/>
    <property type="match status" value="1"/>
</dbReference>
<dbReference type="SUPFAM" id="SSF46626">
    <property type="entry name" value="Cytochrome c"/>
    <property type="match status" value="1"/>
</dbReference>
<keyword evidence="2 6" id="KW-0349">Heme</keyword>
<evidence type="ECO:0000256" key="5">
    <source>
        <dbReference type="ARBA" id="ARBA00023004"/>
    </source>
</evidence>
<dbReference type="InterPro" id="IPR009056">
    <property type="entry name" value="Cyt_c-like_dom"/>
</dbReference>